<evidence type="ECO:0000256" key="3">
    <source>
        <dbReference type="ARBA" id="ARBA00022694"/>
    </source>
</evidence>
<comment type="subcellular location">
    <subcellularLocation>
        <location evidence="1">Nucleus</location>
    </subcellularLocation>
</comment>
<dbReference type="OMA" id="VRYVIFK"/>
<dbReference type="InterPro" id="IPR016819">
    <property type="entry name" value="RNase_P/MRP_POP5"/>
</dbReference>
<comment type="function">
    <text evidence="5">Component of ribonuclease P, a protein complex that generates mature tRNA molecules by cleaving their 5'-ends.</text>
</comment>
<dbReference type="GO" id="GO:0005634">
    <property type="term" value="C:nucleus"/>
    <property type="evidence" value="ECO:0007669"/>
    <property type="project" value="UniProtKB-SubCell"/>
</dbReference>
<dbReference type="InterPro" id="IPR002759">
    <property type="entry name" value="Pop5/Rpp14/Rnp2-like"/>
</dbReference>
<dbReference type="Proteomes" id="UP000011081">
    <property type="component" value="Unassembled WGS sequence"/>
</dbReference>
<sequence length="122" mass="14225">MATKKVRYVIFKIESGNNTLLKMSDASLLNIFRDQMYEMYGSFGMMHFHNVCLTLFLLHNQIIVLKVPRAIKNEICSAMQQCKSIAGRNVTFNAIMAKSSIKRVRAYLKEKFEKEERLRGQR</sequence>
<evidence type="ECO:0000256" key="2">
    <source>
        <dbReference type="ARBA" id="ARBA00010800"/>
    </source>
</evidence>
<dbReference type="GO" id="GO:0030677">
    <property type="term" value="C:ribonuclease P complex"/>
    <property type="evidence" value="ECO:0007669"/>
    <property type="project" value="InterPro"/>
</dbReference>
<evidence type="ECO:0000256" key="1">
    <source>
        <dbReference type="ARBA" id="ARBA00004123"/>
    </source>
</evidence>
<proteinExistence type="inferred from homology"/>
<dbReference type="GO" id="GO:0004526">
    <property type="term" value="F:ribonuclease P activity"/>
    <property type="evidence" value="ECO:0007669"/>
    <property type="project" value="UniProtKB-EC"/>
</dbReference>
<keyword evidence="3 5" id="KW-0819">tRNA processing</keyword>
<dbReference type="RefSeq" id="XP_008074447.1">
    <property type="nucleotide sequence ID" value="XM_008076256.1"/>
</dbReference>
<dbReference type="Pfam" id="PF01900">
    <property type="entry name" value="RNase_P_Rpp14"/>
    <property type="match status" value="1"/>
</dbReference>
<dbReference type="EC" id="3.1.26.5" evidence="5"/>
<dbReference type="PIRSF" id="PIRSF023803">
    <property type="entry name" value="Ribonuclease_P_prd"/>
    <property type="match status" value="1"/>
</dbReference>
<comment type="similarity">
    <text evidence="2 5">Belongs to the eukaryotic/archaeal RNase P protein component 2 family.</text>
</comment>
<dbReference type="HOGENOM" id="CLU_2028338_0_0_1"/>
<dbReference type="InParanoid" id="L2GUM8"/>
<dbReference type="SUPFAM" id="SSF160350">
    <property type="entry name" value="Rnp2-like"/>
    <property type="match status" value="1"/>
</dbReference>
<evidence type="ECO:0000256" key="4">
    <source>
        <dbReference type="ARBA" id="ARBA00023242"/>
    </source>
</evidence>
<keyword evidence="4" id="KW-0539">Nucleus</keyword>
<dbReference type="OrthoDB" id="2188412at2759"/>
<dbReference type="GO" id="GO:0033204">
    <property type="term" value="F:ribonuclease P RNA binding"/>
    <property type="evidence" value="ECO:0007669"/>
    <property type="project" value="InterPro"/>
</dbReference>
<comment type="catalytic activity">
    <reaction evidence="5">
        <text>Endonucleolytic cleavage of RNA, removing 5'-extranucleotides from tRNA precursor.</text>
        <dbReference type="EC" id="3.1.26.5"/>
    </reaction>
</comment>
<evidence type="ECO:0000313" key="6">
    <source>
        <dbReference type="EMBL" id="ELA47067.1"/>
    </source>
</evidence>
<name>L2GUM8_VAVCU</name>
<dbReference type="AlphaFoldDB" id="L2GUM8"/>
<gene>
    <name evidence="6" type="ORF">VCUG_01428</name>
</gene>
<reference evidence="7" key="1">
    <citation type="submission" date="2011-03" db="EMBL/GenBank/DDBJ databases">
        <title>The genome sequence of Vavraia culicis strain floridensis.</title>
        <authorList>
            <consortium name="The Broad Institute Genome Sequencing Platform"/>
            <person name="Cuomo C."/>
            <person name="Becnel J."/>
            <person name="Sanscrainte N."/>
            <person name="Young S.K."/>
            <person name="Zeng Q."/>
            <person name="Gargeya S."/>
            <person name="Fitzgerald M."/>
            <person name="Haas B."/>
            <person name="Abouelleil A."/>
            <person name="Alvarado L."/>
            <person name="Arachchi H.M."/>
            <person name="Berlin A."/>
            <person name="Chapman S.B."/>
            <person name="Gearin G."/>
            <person name="Goldberg J."/>
            <person name="Griggs A."/>
            <person name="Gujja S."/>
            <person name="Hansen M."/>
            <person name="Heiman D."/>
            <person name="Howarth C."/>
            <person name="Larimer J."/>
            <person name="Lui A."/>
            <person name="MacDonald P.J.P."/>
            <person name="McCowen C."/>
            <person name="Montmayeur A."/>
            <person name="Murphy C."/>
            <person name="Neiman D."/>
            <person name="Pearson M."/>
            <person name="Priest M."/>
            <person name="Roberts A."/>
            <person name="Saif S."/>
            <person name="Shea T."/>
            <person name="Sisk P."/>
            <person name="Stolte C."/>
            <person name="Sykes S."/>
            <person name="Wortman J."/>
            <person name="Nusbaum C."/>
            <person name="Birren B."/>
        </authorList>
    </citation>
    <scope>NUCLEOTIDE SEQUENCE [LARGE SCALE GENOMIC DNA]</scope>
    <source>
        <strain evidence="7">floridensis</strain>
    </source>
</reference>
<dbReference type="InterPro" id="IPR038085">
    <property type="entry name" value="Rnp2-like_sf"/>
</dbReference>
<organism evidence="6 7">
    <name type="scientific">Vavraia culicis (isolate floridensis)</name>
    <name type="common">Microsporidian parasite</name>
    <dbReference type="NCBI Taxonomy" id="948595"/>
    <lineage>
        <taxon>Eukaryota</taxon>
        <taxon>Fungi</taxon>
        <taxon>Fungi incertae sedis</taxon>
        <taxon>Microsporidia</taxon>
        <taxon>Pleistophoridae</taxon>
        <taxon>Vavraia</taxon>
    </lineage>
</organism>
<dbReference type="Gene3D" id="3.30.70.3250">
    <property type="entry name" value="Ribonuclease P, Pop5 subunit"/>
    <property type="match status" value="1"/>
</dbReference>
<dbReference type="EMBL" id="GL877425">
    <property type="protein sequence ID" value="ELA47067.1"/>
    <property type="molecule type" value="Genomic_DNA"/>
</dbReference>
<protein>
    <recommendedName>
        <fullName evidence="5">Ribonuclease P/MRP protein subunit POP5</fullName>
        <ecNumber evidence="5">3.1.26.5</ecNumber>
    </recommendedName>
</protein>
<keyword evidence="7" id="KW-1185">Reference proteome</keyword>
<accession>L2GUM8</accession>
<evidence type="ECO:0000256" key="5">
    <source>
        <dbReference type="PIRNR" id="PIRNR023803"/>
    </source>
</evidence>
<evidence type="ECO:0000313" key="7">
    <source>
        <dbReference type="Proteomes" id="UP000011081"/>
    </source>
</evidence>
<dbReference type="VEuPathDB" id="MicrosporidiaDB:VCUG_01428"/>
<dbReference type="GeneID" id="19879306"/>
<dbReference type="GO" id="GO:0001682">
    <property type="term" value="P:tRNA 5'-leader removal"/>
    <property type="evidence" value="ECO:0007669"/>
    <property type="project" value="InterPro"/>
</dbReference>